<dbReference type="AlphaFoldDB" id="A0A934W9A1"/>
<accession>A0A934W9A1</accession>
<name>A0A934W9A1_9BURK</name>
<comment type="caution">
    <text evidence="1">The sequence shown here is derived from an EMBL/GenBank/DDBJ whole genome shotgun (WGS) entry which is preliminary data.</text>
</comment>
<gene>
    <name evidence="1" type="ORF">JJB74_19385</name>
</gene>
<dbReference type="RefSeq" id="WP_200594592.1">
    <property type="nucleotide sequence ID" value="NZ_JAEPBG010000009.1"/>
</dbReference>
<sequence>MEDNPITSANAQLSVDELRQRIGQAGDPGVMEVYAYAVTSVEPYADLFLQTGSGPNFAGGLITLCTCKHEMRTAHSSQQWSQGDFWIAGLSSWDVKFGKRQSLVYLMRVAAAYDSQAALVEALRQSGRNDIVESKSASANVLGDLYLPKKALPTLADRLIVDNYLPPILGHAHHGHPQDTEWEADIRHIGKNTRPAALLVGDPEWSFTWDRPMVVRSHPGPTRSCRRWTLSHLLNDLV</sequence>
<reference evidence="1" key="1">
    <citation type="submission" date="2021-01" db="EMBL/GenBank/DDBJ databases">
        <title>Genome sequence of strain Noviherbaspirillum sp. DKR-6.</title>
        <authorList>
            <person name="Chaudhary D.K."/>
        </authorList>
    </citation>
    <scope>NUCLEOTIDE SEQUENCE</scope>
    <source>
        <strain evidence="1">DKR-6</strain>
    </source>
</reference>
<organism evidence="1 2">
    <name type="scientific">Noviherbaspirillum pedocola</name>
    <dbReference type="NCBI Taxonomy" id="2801341"/>
    <lineage>
        <taxon>Bacteria</taxon>
        <taxon>Pseudomonadati</taxon>
        <taxon>Pseudomonadota</taxon>
        <taxon>Betaproteobacteria</taxon>
        <taxon>Burkholderiales</taxon>
        <taxon>Oxalobacteraceae</taxon>
        <taxon>Noviherbaspirillum</taxon>
    </lineage>
</organism>
<proteinExistence type="predicted"/>
<keyword evidence="2" id="KW-1185">Reference proteome</keyword>
<evidence type="ECO:0000313" key="1">
    <source>
        <dbReference type="EMBL" id="MBK4736794.1"/>
    </source>
</evidence>
<protein>
    <submittedName>
        <fullName evidence="1">Uncharacterized protein</fullName>
    </submittedName>
</protein>
<evidence type="ECO:0000313" key="2">
    <source>
        <dbReference type="Proteomes" id="UP000622890"/>
    </source>
</evidence>
<dbReference type="Proteomes" id="UP000622890">
    <property type="component" value="Unassembled WGS sequence"/>
</dbReference>
<dbReference type="EMBL" id="JAEPBG010000009">
    <property type="protein sequence ID" value="MBK4736794.1"/>
    <property type="molecule type" value="Genomic_DNA"/>
</dbReference>